<keyword evidence="3" id="KW-1185">Reference proteome</keyword>
<keyword evidence="1" id="KW-0812">Transmembrane</keyword>
<comment type="caution">
    <text evidence="2">The sequence shown here is derived from an EMBL/GenBank/DDBJ whole genome shotgun (WGS) entry which is preliminary data.</text>
</comment>
<feature type="transmembrane region" description="Helical" evidence="1">
    <location>
        <begin position="20"/>
        <end position="39"/>
    </location>
</feature>
<name>A0A7J7ZKE8_PIPKU</name>
<dbReference type="Proteomes" id="UP000558488">
    <property type="component" value="Unassembled WGS sequence"/>
</dbReference>
<sequence length="157" mass="17790">MYFFFFLELVILLVHSRLFSFMLLVFLTFLVILSCLVIFMNGERTVQPLVLRLLCLAGVSRMAALLEGLSVWSALRGAQAQTQLALWEREVPPGAKCCDVFSSWWSFQSACYPSLSAAVALRPILESIFRFSLQPALSHGQKRQPQTDQDVQTELAW</sequence>
<keyword evidence="1" id="KW-0472">Membrane</keyword>
<proteinExistence type="predicted"/>
<dbReference type="AlphaFoldDB" id="A0A7J7ZKE8"/>
<evidence type="ECO:0000313" key="3">
    <source>
        <dbReference type="Proteomes" id="UP000558488"/>
    </source>
</evidence>
<accession>A0A7J7ZKE8</accession>
<reference evidence="2 3" key="1">
    <citation type="journal article" date="2020" name="Nature">
        <title>Six reference-quality genomes reveal evolution of bat adaptations.</title>
        <authorList>
            <person name="Jebb D."/>
            <person name="Huang Z."/>
            <person name="Pippel M."/>
            <person name="Hughes G.M."/>
            <person name="Lavrichenko K."/>
            <person name="Devanna P."/>
            <person name="Winkler S."/>
            <person name="Jermiin L.S."/>
            <person name="Skirmuntt E.C."/>
            <person name="Katzourakis A."/>
            <person name="Burkitt-Gray L."/>
            <person name="Ray D.A."/>
            <person name="Sullivan K.A.M."/>
            <person name="Roscito J.G."/>
            <person name="Kirilenko B.M."/>
            <person name="Davalos L.M."/>
            <person name="Corthals A.P."/>
            <person name="Power M.L."/>
            <person name="Jones G."/>
            <person name="Ransome R.D."/>
            <person name="Dechmann D.K.N."/>
            <person name="Locatelli A.G."/>
            <person name="Puechmaille S.J."/>
            <person name="Fedrigo O."/>
            <person name="Jarvis E.D."/>
            <person name="Hiller M."/>
            <person name="Vernes S.C."/>
            <person name="Myers E.W."/>
            <person name="Teeling E.C."/>
        </authorList>
    </citation>
    <scope>NUCLEOTIDE SEQUENCE [LARGE SCALE GENOMIC DNA]</scope>
    <source>
        <strain evidence="2">MPipKuh1</strain>
        <tissue evidence="2">Flight muscle</tissue>
    </source>
</reference>
<organism evidence="2 3">
    <name type="scientific">Pipistrellus kuhlii</name>
    <name type="common">Kuhl's pipistrelle</name>
    <dbReference type="NCBI Taxonomy" id="59472"/>
    <lineage>
        <taxon>Eukaryota</taxon>
        <taxon>Metazoa</taxon>
        <taxon>Chordata</taxon>
        <taxon>Craniata</taxon>
        <taxon>Vertebrata</taxon>
        <taxon>Euteleostomi</taxon>
        <taxon>Mammalia</taxon>
        <taxon>Eutheria</taxon>
        <taxon>Laurasiatheria</taxon>
        <taxon>Chiroptera</taxon>
        <taxon>Yangochiroptera</taxon>
        <taxon>Vespertilionidae</taxon>
        <taxon>Pipistrellus</taxon>
    </lineage>
</organism>
<gene>
    <name evidence="2" type="ORF">mPipKuh1_009427</name>
</gene>
<dbReference type="EMBL" id="JACAGB010000003">
    <property type="protein sequence ID" value="KAF6374190.1"/>
    <property type="molecule type" value="Genomic_DNA"/>
</dbReference>
<protein>
    <submittedName>
        <fullName evidence="2">Uncharacterized protein</fullName>
    </submittedName>
</protein>
<evidence type="ECO:0000313" key="2">
    <source>
        <dbReference type="EMBL" id="KAF6374190.1"/>
    </source>
</evidence>
<keyword evidence="1" id="KW-1133">Transmembrane helix</keyword>
<evidence type="ECO:0000256" key="1">
    <source>
        <dbReference type="SAM" id="Phobius"/>
    </source>
</evidence>